<dbReference type="PANTHER" id="PTHR46580">
    <property type="entry name" value="SENSOR KINASE-RELATED"/>
    <property type="match status" value="1"/>
</dbReference>
<reference evidence="2 3" key="1">
    <citation type="submission" date="2018-04" db="EMBL/GenBank/DDBJ databases">
        <title>Chryseobacterium oncorhynchi 701B-08T from rainbow trout, and Chryseobacterium viscerum 687B-08T from diseased fish.</title>
        <authorList>
            <person name="Jeong J.-J."/>
            <person name="Lee Y.J."/>
            <person name="Pathiraja D."/>
            <person name="Park B."/>
            <person name="Choi I.-G."/>
            <person name="Kim K.D."/>
        </authorList>
    </citation>
    <scope>NUCLEOTIDE SEQUENCE [LARGE SCALE GENOMIC DNA]</scope>
    <source>
        <strain evidence="2 3">687B-08</strain>
    </source>
</reference>
<dbReference type="AlphaFoldDB" id="A0A316WKL7"/>
<name>A0A316WKL7_9FLAO</name>
<evidence type="ECO:0000256" key="1">
    <source>
        <dbReference type="ARBA" id="ARBA00022729"/>
    </source>
</evidence>
<keyword evidence="1" id="KW-0732">Signal</keyword>
<sequence>MRNNLIKIILIKAINMKKLFTILIALFAIKSYSQSGSQSYYKRLFDTRGLDQWNGNSTSSDQLEFAWGVPAHMEALVLMYEKTHDPKYANTLIKCIGNTIDRRDDLRGQVQGLSTIYDYRGNSGPTWSTNHYNATTDSGLPYSHLVHSANITYPMAKFAAIVKNDTTIQNLTYNSTGRYAGQNYMTIAADLVQKIKQTLDYHGDQWHLEPGSSPNTSIGYYKERNDNPPVNYAGVILPFNMQSSVGRVLVQMYRATDDNDYLIKLNQIANFIKSNTQLNSSLGSNVWTYWKHDDLREDISHADLTAAFPYECNKYGISINGSPIYNNADINAYTKTLTKDIYISPLHIKNGVNYNGENWNIKYNTNTSDPTVAIRYGTYTAYLWLYLSQYDDKTLYQIVSDLQAAKNYYSNITVFDSSITWALLSNFENLVVPVNTDHEYGEDSDWRGIASGDFNGDSKEEFVVIRNFDGLIQTLEPHDRGFQTVTSNKVYGGSNNWKGLAAGDFFGDNKSEIIALNDHTDANENGIYVLKIENGNIVEHTKYTGWGAQSEWVGVVAGNFISGGKDDVITVRNFNKEVRVNKFVGTDMQSVYVNTLNLPASSKIKAVASGDLDKDGKDEIVLLVDADDNNAIYNGIHVYRVNDSGVLTKITEFTNWGSASDWKGLAVGDIDADGAAEIIAHRNFDGDYKLFKLNGSTLSGITSEKFPVLQTKNNVMCFGNFDPSTKNEELATLRKDGGIVMFSAANVTNNVINMNNRNADPCKNELPEVLFSFLKSATFNKQESKEIVSAK</sequence>
<dbReference type="Proteomes" id="UP000236413">
    <property type="component" value="Unassembled WGS sequence"/>
</dbReference>
<dbReference type="SUPFAM" id="SSF69318">
    <property type="entry name" value="Integrin alpha N-terminal domain"/>
    <property type="match status" value="1"/>
</dbReference>
<organism evidence="2 3">
    <name type="scientific">Chryseobacterium viscerum</name>
    <dbReference type="NCBI Taxonomy" id="1037377"/>
    <lineage>
        <taxon>Bacteria</taxon>
        <taxon>Pseudomonadati</taxon>
        <taxon>Bacteroidota</taxon>
        <taxon>Flavobacteriia</taxon>
        <taxon>Flavobacteriales</taxon>
        <taxon>Weeksellaceae</taxon>
        <taxon>Chryseobacterium group</taxon>
        <taxon>Chryseobacterium</taxon>
    </lineage>
</organism>
<dbReference type="Pfam" id="PF13517">
    <property type="entry name" value="FG-GAP_3"/>
    <property type="match status" value="1"/>
</dbReference>
<evidence type="ECO:0000313" key="3">
    <source>
        <dbReference type="Proteomes" id="UP000236413"/>
    </source>
</evidence>
<dbReference type="InterPro" id="IPR028994">
    <property type="entry name" value="Integrin_alpha_N"/>
</dbReference>
<protein>
    <recommendedName>
        <fullName evidence="4">VCBS repeat-containing protein</fullName>
    </recommendedName>
</protein>
<gene>
    <name evidence="2" type="ORF">C1634_020260</name>
</gene>
<accession>A0A316WKL7</accession>
<evidence type="ECO:0000313" key="2">
    <source>
        <dbReference type="EMBL" id="PWN58950.1"/>
    </source>
</evidence>
<dbReference type="PANTHER" id="PTHR46580:SF2">
    <property type="entry name" value="MAM DOMAIN-CONTAINING PROTEIN"/>
    <property type="match status" value="1"/>
</dbReference>
<comment type="caution">
    <text evidence="2">The sequence shown here is derived from an EMBL/GenBank/DDBJ whole genome shotgun (WGS) entry which is preliminary data.</text>
</comment>
<dbReference type="InterPro" id="IPR013517">
    <property type="entry name" value="FG-GAP"/>
</dbReference>
<proteinExistence type="predicted"/>
<dbReference type="EMBL" id="PPEG02000009">
    <property type="protein sequence ID" value="PWN58950.1"/>
    <property type="molecule type" value="Genomic_DNA"/>
</dbReference>
<evidence type="ECO:0008006" key="4">
    <source>
        <dbReference type="Google" id="ProtNLM"/>
    </source>
</evidence>